<gene>
    <name evidence="1" type="ORF">ACFS6H_16080</name>
</gene>
<keyword evidence="2" id="KW-1185">Reference proteome</keyword>
<dbReference type="EMBL" id="JBHUOZ010000003">
    <property type="protein sequence ID" value="MFD2921245.1"/>
    <property type="molecule type" value="Genomic_DNA"/>
</dbReference>
<proteinExistence type="predicted"/>
<accession>A0ABW6AA18</accession>
<name>A0ABW6AA18_9BACT</name>
<organism evidence="1 2">
    <name type="scientific">Terrimonas rubra</name>
    <dbReference type="NCBI Taxonomy" id="1035890"/>
    <lineage>
        <taxon>Bacteria</taxon>
        <taxon>Pseudomonadati</taxon>
        <taxon>Bacteroidota</taxon>
        <taxon>Chitinophagia</taxon>
        <taxon>Chitinophagales</taxon>
        <taxon>Chitinophagaceae</taxon>
        <taxon>Terrimonas</taxon>
    </lineage>
</organism>
<dbReference type="RefSeq" id="WP_386101168.1">
    <property type="nucleotide sequence ID" value="NZ_JBHUOZ010000003.1"/>
</dbReference>
<evidence type="ECO:0000313" key="1">
    <source>
        <dbReference type="EMBL" id="MFD2921245.1"/>
    </source>
</evidence>
<reference evidence="2" key="1">
    <citation type="journal article" date="2019" name="Int. J. Syst. Evol. Microbiol.">
        <title>The Global Catalogue of Microorganisms (GCM) 10K type strain sequencing project: providing services to taxonomists for standard genome sequencing and annotation.</title>
        <authorList>
            <consortium name="The Broad Institute Genomics Platform"/>
            <consortium name="The Broad Institute Genome Sequencing Center for Infectious Disease"/>
            <person name="Wu L."/>
            <person name="Ma J."/>
        </authorList>
    </citation>
    <scope>NUCLEOTIDE SEQUENCE [LARGE SCALE GENOMIC DNA]</scope>
    <source>
        <strain evidence="2">KCTC 23299</strain>
    </source>
</reference>
<dbReference type="PANTHER" id="PTHR36456">
    <property type="entry name" value="UPF0232 PROTEIN SCO3875"/>
    <property type="match status" value="1"/>
</dbReference>
<sequence>MGEYSLGDAIQQFLDKSRIRGDIQAMQIYDVWEHIMGKTVARYTKKLQIFGNKLIISTDVAPLKHELRYQKDNIIKRVNEALGKAVITEIVVQ</sequence>
<dbReference type="PANTHER" id="PTHR36456:SF1">
    <property type="entry name" value="UPF0232 PROTEIN SCO3875"/>
    <property type="match status" value="1"/>
</dbReference>
<evidence type="ECO:0000313" key="2">
    <source>
        <dbReference type="Proteomes" id="UP001597511"/>
    </source>
</evidence>
<protein>
    <submittedName>
        <fullName evidence="1">DUF721 domain-containing protein</fullName>
    </submittedName>
</protein>
<dbReference type="InterPro" id="IPR007922">
    <property type="entry name" value="DciA-like"/>
</dbReference>
<dbReference type="Pfam" id="PF05258">
    <property type="entry name" value="DciA"/>
    <property type="match status" value="1"/>
</dbReference>
<comment type="caution">
    <text evidence="1">The sequence shown here is derived from an EMBL/GenBank/DDBJ whole genome shotgun (WGS) entry which is preliminary data.</text>
</comment>
<dbReference type="Proteomes" id="UP001597511">
    <property type="component" value="Unassembled WGS sequence"/>
</dbReference>